<dbReference type="InterPro" id="IPR003675">
    <property type="entry name" value="Rce1/LyrA-like_dom"/>
</dbReference>
<feature type="transmembrane region" description="Helical" evidence="1">
    <location>
        <begin position="218"/>
        <end position="237"/>
    </location>
</feature>
<accession>A0A1F6H3H9</accession>
<proteinExistence type="predicted"/>
<sequence length="302" mass="32113">MQKNEREQSMAKGKSKKQLRSKAEKVRVAAANFLVLTFGLAWMLAGGASLAGQGPASYVGFGVSIVVLFVPAAVVFLIYNKNLTHFLPLSLNPNWGYLWAILLPLGLVALSAPASLLGAGAGWSWSMEGFWATQAALPQVAPWEMPPFAWLALQGVLSGATLGAFFALGEELGWRGLLVKEWSGRGFWPASLGIGLFQGLWYAPLAWTGFRHPGEPEWGILLGVGLSLGLSPLLVWVRLRANSIAAAALFMGLINGTSGLSTLFLTGTSSLTGGFLGWPGVLVLLCANLLLWGLGRPKLDPL</sequence>
<comment type="caution">
    <text evidence="3">The sequence shown here is derived from an EMBL/GenBank/DDBJ whole genome shotgun (WGS) entry which is preliminary data.</text>
</comment>
<keyword evidence="1" id="KW-0472">Membrane</keyword>
<feature type="transmembrane region" description="Helical" evidence="1">
    <location>
        <begin position="276"/>
        <end position="294"/>
    </location>
</feature>
<evidence type="ECO:0000259" key="2">
    <source>
        <dbReference type="Pfam" id="PF02517"/>
    </source>
</evidence>
<dbReference type="PANTHER" id="PTHR35797">
    <property type="entry name" value="PROTEASE-RELATED"/>
    <property type="match status" value="1"/>
</dbReference>
<feature type="domain" description="CAAX prenyl protease 2/Lysostaphin resistance protein A-like" evidence="2">
    <location>
        <begin position="157"/>
        <end position="256"/>
    </location>
</feature>
<dbReference type="GO" id="GO:0080120">
    <property type="term" value="P:CAAX-box protein maturation"/>
    <property type="evidence" value="ECO:0007669"/>
    <property type="project" value="UniProtKB-ARBA"/>
</dbReference>
<evidence type="ECO:0000313" key="4">
    <source>
        <dbReference type="Proteomes" id="UP000177583"/>
    </source>
</evidence>
<feature type="transmembrane region" description="Helical" evidence="1">
    <location>
        <begin position="244"/>
        <end position="264"/>
    </location>
</feature>
<feature type="transmembrane region" description="Helical" evidence="1">
    <location>
        <begin position="26"/>
        <end position="45"/>
    </location>
</feature>
<keyword evidence="1" id="KW-0812">Transmembrane</keyword>
<keyword evidence="1" id="KW-1133">Transmembrane helix</keyword>
<reference evidence="3 4" key="1">
    <citation type="journal article" date="2016" name="Nat. Commun.">
        <title>Thousands of microbial genomes shed light on interconnected biogeochemical processes in an aquifer system.</title>
        <authorList>
            <person name="Anantharaman K."/>
            <person name="Brown C.T."/>
            <person name="Hug L.A."/>
            <person name="Sharon I."/>
            <person name="Castelle C.J."/>
            <person name="Probst A.J."/>
            <person name="Thomas B.C."/>
            <person name="Singh A."/>
            <person name="Wilkins M.J."/>
            <person name="Karaoz U."/>
            <person name="Brodie E.L."/>
            <person name="Williams K.H."/>
            <person name="Hubbard S.S."/>
            <person name="Banfield J.F."/>
        </authorList>
    </citation>
    <scope>NUCLEOTIDE SEQUENCE [LARGE SCALE GENOMIC DNA]</scope>
</reference>
<dbReference type="AlphaFoldDB" id="A0A1F6H3H9"/>
<evidence type="ECO:0000313" key="3">
    <source>
        <dbReference type="EMBL" id="OGH04922.1"/>
    </source>
</evidence>
<organism evidence="3 4">
    <name type="scientific">Candidatus Lambdaproteobacteria bacterium RIFOXYD2_FULL_56_26</name>
    <dbReference type="NCBI Taxonomy" id="1817773"/>
    <lineage>
        <taxon>Bacteria</taxon>
        <taxon>Pseudomonadati</taxon>
        <taxon>Pseudomonadota</taxon>
        <taxon>Candidatus Lambdaproteobacteria</taxon>
    </lineage>
</organism>
<evidence type="ECO:0000256" key="1">
    <source>
        <dbReference type="SAM" id="Phobius"/>
    </source>
</evidence>
<feature type="transmembrane region" description="Helical" evidence="1">
    <location>
        <begin position="99"/>
        <end position="123"/>
    </location>
</feature>
<feature type="transmembrane region" description="Helical" evidence="1">
    <location>
        <begin position="187"/>
        <end position="206"/>
    </location>
</feature>
<dbReference type="GO" id="GO:0004175">
    <property type="term" value="F:endopeptidase activity"/>
    <property type="evidence" value="ECO:0007669"/>
    <property type="project" value="UniProtKB-ARBA"/>
</dbReference>
<feature type="transmembrane region" description="Helical" evidence="1">
    <location>
        <begin position="148"/>
        <end position="167"/>
    </location>
</feature>
<dbReference type="Proteomes" id="UP000177583">
    <property type="component" value="Unassembled WGS sequence"/>
</dbReference>
<feature type="transmembrane region" description="Helical" evidence="1">
    <location>
        <begin position="57"/>
        <end position="79"/>
    </location>
</feature>
<dbReference type="Pfam" id="PF02517">
    <property type="entry name" value="Rce1-like"/>
    <property type="match status" value="1"/>
</dbReference>
<name>A0A1F6H3H9_9PROT</name>
<dbReference type="EMBL" id="MFNF01000001">
    <property type="protein sequence ID" value="OGH04922.1"/>
    <property type="molecule type" value="Genomic_DNA"/>
</dbReference>
<gene>
    <name evidence="3" type="ORF">A2557_08075</name>
</gene>
<dbReference type="PANTHER" id="PTHR35797:SF1">
    <property type="entry name" value="PROTEASE"/>
    <property type="match status" value="1"/>
</dbReference>
<dbReference type="InterPro" id="IPR042150">
    <property type="entry name" value="MmRce1-like"/>
</dbReference>
<protein>
    <recommendedName>
        <fullName evidence="2">CAAX prenyl protease 2/Lysostaphin resistance protein A-like domain-containing protein</fullName>
    </recommendedName>
</protein>